<evidence type="ECO:0000313" key="1">
    <source>
        <dbReference type="EMBL" id="GHO96109.1"/>
    </source>
</evidence>
<dbReference type="SUPFAM" id="SSF53254">
    <property type="entry name" value="Phosphoglycerate mutase-like"/>
    <property type="match status" value="1"/>
</dbReference>
<dbReference type="Gene3D" id="3.40.50.1240">
    <property type="entry name" value="Phosphoglycerate mutase-like"/>
    <property type="match status" value="1"/>
</dbReference>
<comment type="caution">
    <text evidence="1">The sequence shown here is derived from an EMBL/GenBank/DDBJ whole genome shotgun (WGS) entry which is preliminary data.</text>
</comment>
<reference evidence="1" key="1">
    <citation type="submission" date="2020-10" db="EMBL/GenBank/DDBJ databases">
        <title>Taxonomic study of unclassified bacteria belonging to the class Ktedonobacteria.</title>
        <authorList>
            <person name="Yabe S."/>
            <person name="Wang C.M."/>
            <person name="Zheng Y."/>
            <person name="Sakai Y."/>
            <person name="Cavaletti L."/>
            <person name="Monciardini P."/>
            <person name="Donadio S."/>
        </authorList>
    </citation>
    <scope>NUCLEOTIDE SEQUENCE</scope>
    <source>
        <strain evidence="1">ID150040</strain>
    </source>
</reference>
<dbReference type="EMBL" id="BNJK01000001">
    <property type="protein sequence ID" value="GHO96109.1"/>
    <property type="molecule type" value="Genomic_DNA"/>
</dbReference>
<dbReference type="AlphaFoldDB" id="A0A8J3IQK1"/>
<dbReference type="Proteomes" id="UP000597444">
    <property type="component" value="Unassembled WGS sequence"/>
</dbReference>
<dbReference type="InterPro" id="IPR013078">
    <property type="entry name" value="His_Pase_superF_clade-1"/>
</dbReference>
<accession>A0A8J3IQK1</accession>
<dbReference type="SMART" id="SM00855">
    <property type="entry name" value="PGAM"/>
    <property type="match status" value="1"/>
</dbReference>
<name>A0A8J3IQK1_9CHLR</name>
<gene>
    <name evidence="1" type="ORF">KSF_061570</name>
</gene>
<dbReference type="CDD" id="cd07067">
    <property type="entry name" value="HP_PGM_like"/>
    <property type="match status" value="1"/>
</dbReference>
<dbReference type="Pfam" id="PF00300">
    <property type="entry name" value="His_Phos_1"/>
    <property type="match status" value="1"/>
</dbReference>
<proteinExistence type="predicted"/>
<protein>
    <submittedName>
        <fullName evidence="1">Phosphoglycerate mutase</fullName>
    </submittedName>
</protein>
<evidence type="ECO:0000313" key="2">
    <source>
        <dbReference type="Proteomes" id="UP000597444"/>
    </source>
</evidence>
<dbReference type="InterPro" id="IPR029033">
    <property type="entry name" value="His_PPase_superfam"/>
</dbReference>
<sequence>MRYLILIRHSQPAIEPEMAGRKWHLSAEGRARCRQLAEQISSYQPSPIVCSTEPKASETAALLSAQLGISYSTNHDLREHERDTVPYLGQEKWERAITEFFTRPDELVLGNETATQALQRFDRAVQKILHQHTEGNIAIVAHGTVITLFLAQHASIEPLPFWHALTLPAFFVVSLPDYVLINAIKALE</sequence>
<keyword evidence="2" id="KW-1185">Reference proteome</keyword>
<organism evidence="1 2">
    <name type="scientific">Reticulibacter mediterranei</name>
    <dbReference type="NCBI Taxonomy" id="2778369"/>
    <lineage>
        <taxon>Bacteria</taxon>
        <taxon>Bacillati</taxon>
        <taxon>Chloroflexota</taxon>
        <taxon>Ktedonobacteria</taxon>
        <taxon>Ktedonobacterales</taxon>
        <taxon>Reticulibacteraceae</taxon>
        <taxon>Reticulibacter</taxon>
    </lineage>
</organism>